<dbReference type="InterPro" id="IPR029044">
    <property type="entry name" value="Nucleotide-diphossugar_trans"/>
</dbReference>
<dbReference type="AlphaFoldDB" id="A0A1B7WRC7"/>
<feature type="domain" description="Glycosyltransferase 2-like" evidence="1">
    <location>
        <begin position="7"/>
        <end position="121"/>
    </location>
</feature>
<dbReference type="Gene3D" id="3.90.550.10">
    <property type="entry name" value="Spore Coat Polysaccharide Biosynthesis Protein SpsA, Chain A"/>
    <property type="match status" value="1"/>
</dbReference>
<evidence type="ECO:0000313" key="2">
    <source>
        <dbReference type="EMBL" id="OBQ39647.1"/>
    </source>
</evidence>
<dbReference type="EMBL" id="LJOW01000192">
    <property type="protein sequence ID" value="OBQ39647.1"/>
    <property type="molecule type" value="Genomic_DNA"/>
</dbReference>
<organism evidence="2 3">
    <name type="scientific">Aphanizomenon flos-aquae WA102</name>
    <dbReference type="NCBI Taxonomy" id="1710896"/>
    <lineage>
        <taxon>Bacteria</taxon>
        <taxon>Bacillati</taxon>
        <taxon>Cyanobacteriota</taxon>
        <taxon>Cyanophyceae</taxon>
        <taxon>Nostocales</taxon>
        <taxon>Aphanizomenonaceae</taxon>
        <taxon>Aphanizomenon</taxon>
    </lineage>
</organism>
<gene>
    <name evidence="2" type="ORF">AN484_23130</name>
</gene>
<dbReference type="Pfam" id="PF00535">
    <property type="entry name" value="Glycos_transf_2"/>
    <property type="match status" value="1"/>
</dbReference>
<comment type="caution">
    <text evidence="2">The sequence shown here is derived from an EMBL/GenBank/DDBJ whole genome shotgun (WGS) entry which is preliminary data.</text>
</comment>
<accession>A0A1B7WRC7</accession>
<dbReference type="CDD" id="cd00761">
    <property type="entry name" value="Glyco_tranf_GTA_type"/>
    <property type="match status" value="1"/>
</dbReference>
<sequence length="343" mass="40070">MKTLEFLIPSYKRPQTVIQAVESVAKQIEELKLGERVKITIVDDCSPNLDIDEIINAIYSFSNFVSFRQNDVNKGMSLNIRDMVANSNADFCTILTDDDRLQPKSLEQIIKTIDSLDNEYRDFTVSSFFVPRYSYLEDQSLFCIVCNPFNEDTIIKTSPLNSLKYLHNGFILTGLFFRTKLINFQLWDENIENSFFPVIYFADLLLNYDCLFVNKNWFLHTVENECQWDSWGKTKEIIRSRLYKDYMQAITILSKIALSKTSGIVNNILLWQQEFIGYQIQIRALPTNLRPYIKNVDEVTLSTLTFKLAIIDSNIAQARWRFRLLLSRIKRVVISSIPIPWLK</sequence>
<reference evidence="2 3" key="1">
    <citation type="submission" date="2015-09" db="EMBL/GenBank/DDBJ databases">
        <title>Aphanizomenon flos-aquae WA102.</title>
        <authorList>
            <person name="Driscoll C."/>
        </authorList>
    </citation>
    <scope>NUCLEOTIDE SEQUENCE [LARGE SCALE GENOMIC DNA]</scope>
    <source>
        <strain evidence="2">WA102</strain>
    </source>
</reference>
<evidence type="ECO:0000259" key="1">
    <source>
        <dbReference type="Pfam" id="PF00535"/>
    </source>
</evidence>
<dbReference type="Proteomes" id="UP000092093">
    <property type="component" value="Unassembled WGS sequence"/>
</dbReference>
<dbReference type="SUPFAM" id="SSF53448">
    <property type="entry name" value="Nucleotide-diphospho-sugar transferases"/>
    <property type="match status" value="1"/>
</dbReference>
<protein>
    <recommendedName>
        <fullName evidence="1">Glycosyltransferase 2-like domain-containing protein</fullName>
    </recommendedName>
</protein>
<evidence type="ECO:0000313" key="3">
    <source>
        <dbReference type="Proteomes" id="UP000092093"/>
    </source>
</evidence>
<name>A0A1B7WRC7_APHFL</name>
<dbReference type="InterPro" id="IPR001173">
    <property type="entry name" value="Glyco_trans_2-like"/>
</dbReference>
<proteinExistence type="predicted"/>